<keyword evidence="4" id="KW-1185">Reference proteome</keyword>
<feature type="domain" description="Protein ENHANCED DISEASE RESISTANCE 2 C-terminal" evidence="2">
    <location>
        <begin position="721"/>
        <end position="910"/>
    </location>
</feature>
<dbReference type="AlphaFoldDB" id="A0A813HRK8"/>
<evidence type="ECO:0000256" key="1">
    <source>
        <dbReference type="SAM" id="MobiDB-lite"/>
    </source>
</evidence>
<dbReference type="Proteomes" id="UP000654075">
    <property type="component" value="Unassembled WGS sequence"/>
</dbReference>
<dbReference type="EMBL" id="CAJNNV010032573">
    <property type="protein sequence ID" value="CAE8640381.1"/>
    <property type="molecule type" value="Genomic_DNA"/>
</dbReference>
<dbReference type="PANTHER" id="PTHR12136">
    <property type="entry name" value="ENHANCED DISEASE RESISTANCE-RELATED"/>
    <property type="match status" value="1"/>
</dbReference>
<dbReference type="PANTHER" id="PTHR12136:SF41">
    <property type="entry name" value="PLECKSTRIN HOMOLOGY (PH) AND LIPID-BINDING START DOMAINS-CONTAINING PROTEIN"/>
    <property type="match status" value="1"/>
</dbReference>
<protein>
    <recommendedName>
        <fullName evidence="2">Protein ENHANCED DISEASE RESISTANCE 2 C-terminal domain-containing protein</fullName>
    </recommendedName>
</protein>
<feature type="non-terminal residue" evidence="3">
    <location>
        <position position="1"/>
    </location>
</feature>
<dbReference type="InterPro" id="IPR045096">
    <property type="entry name" value="EDR2-like"/>
</dbReference>
<feature type="non-terminal residue" evidence="3">
    <location>
        <position position="919"/>
    </location>
</feature>
<dbReference type="InterPro" id="IPR009769">
    <property type="entry name" value="EDR2_C"/>
</dbReference>
<gene>
    <name evidence="3" type="ORF">PGLA1383_LOCUS55256</name>
</gene>
<comment type="caution">
    <text evidence="3">The sequence shown here is derived from an EMBL/GenBank/DDBJ whole genome shotgun (WGS) entry which is preliminary data.</text>
</comment>
<feature type="region of interest" description="Disordered" evidence="1">
    <location>
        <begin position="544"/>
        <end position="566"/>
    </location>
</feature>
<evidence type="ECO:0000313" key="4">
    <source>
        <dbReference type="Proteomes" id="UP000654075"/>
    </source>
</evidence>
<organism evidence="3 4">
    <name type="scientific">Polarella glacialis</name>
    <name type="common">Dinoflagellate</name>
    <dbReference type="NCBI Taxonomy" id="89957"/>
    <lineage>
        <taxon>Eukaryota</taxon>
        <taxon>Sar</taxon>
        <taxon>Alveolata</taxon>
        <taxon>Dinophyceae</taxon>
        <taxon>Suessiales</taxon>
        <taxon>Suessiaceae</taxon>
        <taxon>Polarella</taxon>
    </lineage>
</organism>
<name>A0A813HRK8_POLGL</name>
<dbReference type="Pfam" id="PF07059">
    <property type="entry name" value="EDR2_C"/>
    <property type="match status" value="1"/>
</dbReference>
<proteinExistence type="predicted"/>
<reference evidence="3" key="1">
    <citation type="submission" date="2021-02" db="EMBL/GenBank/DDBJ databases">
        <authorList>
            <person name="Dougan E. K."/>
            <person name="Rhodes N."/>
            <person name="Thang M."/>
            <person name="Chan C."/>
        </authorList>
    </citation>
    <scope>NUCLEOTIDE SEQUENCE</scope>
</reference>
<evidence type="ECO:0000313" key="3">
    <source>
        <dbReference type="EMBL" id="CAE8640381.1"/>
    </source>
</evidence>
<evidence type="ECO:0000259" key="2">
    <source>
        <dbReference type="Pfam" id="PF07059"/>
    </source>
</evidence>
<accession>A0A813HRK8</accession>
<sequence>DRPLERNPLVFAFKLTGNALFPGVMLIRGPIGTIFREDCMEDVETRPGEVFGVNQPLPAEYGAWPQGVAVVSCRGEGPDAMIYLDPGITNGLLAEVLYAIRVAVLSNPLTQPADSRWTFDYNGESSDPFDGYSLWTFTRTSLLKVSSGRSSAVTGEASLMNPVTFTFRPLNTVKGTGMIIKVTAPESFSIVQQNTYCNILMQPVSVDAQGSFAPGPLLNSSWWNLHMFHGEFSPFVGRHLSRTCSVWSENLARAAQEVVIVTTLRQGKGVVKMDATMPSAAFLAHDLWSKSLSLEAKSYSSQHRVEKPMASSHDGQFVCMTEATLSAILGVLDLKMDAARSQEILRSFEEDFAHHLHRQAQLLQVCCGSLGCILAGAAGYVSLAVFPWLVLGPIKVAIASACGAAGGSHWSWRRSQLEAEKQGIAAPWEPGASALAAIAGVSPPRPTTQRLKRIVKWAFRLLSRPGLSTEWRHAVFIEAACAFAPWAQRAYFLHSRAATPRSSRGEAASQSLRHLLPLYRFLQRRLATEAALELSATVAAARGVTRGRSGPEEASGDLPTGVSQASATPAMDRNCVALATVLATIGALGHLNQASQNSLRHSVGAEIGKESLGSSSCGPWAWRWQRRKPNGTSHRQKGRNRIQRIASASRSVLRPGEMREALSMVPPMILPGDAKLSEDGEDYEEAEFLSISDVSEELEGPGSGFERRSAEFPCGSGPNTWAVYDPSNFKLRSQSYFVDAKKVPSGPAMLEIMSIDWLRIGPRGPVTESASHGDFCYSALRRSGDTRFMWIFNWVIPPYQALMTAAVDPSAPWLLDKHSPQARVWNRFLEADPEERRSKLKLVFSVETGPWVVKKLAIPKPTLIGKKLAMASKYVPGDFIEITMDVTNGGQGGGYEEMVTQMVLKQAKHIDMCVCVMLE</sequence>